<evidence type="ECO:0000313" key="21">
    <source>
        <dbReference type="Proteomes" id="UP000830671"/>
    </source>
</evidence>
<comment type="similarity">
    <text evidence="1">Belongs to the protein kinase superfamily. CMGC Ser/Thr protein kinase family. GSK-3 subfamily.</text>
</comment>
<evidence type="ECO:0000256" key="6">
    <source>
        <dbReference type="ARBA" id="ARBA00022574"/>
    </source>
</evidence>
<feature type="repeat" description="WD" evidence="16">
    <location>
        <begin position="2302"/>
        <end position="2333"/>
    </location>
</feature>
<dbReference type="PANTHER" id="PTHR24057">
    <property type="entry name" value="GLYCOGEN SYNTHASE KINASE-3 ALPHA"/>
    <property type="match status" value="1"/>
</dbReference>
<feature type="repeat" description="WD" evidence="16">
    <location>
        <begin position="2467"/>
        <end position="2509"/>
    </location>
</feature>
<dbReference type="SUPFAM" id="SSF48371">
    <property type="entry name" value="ARM repeat"/>
    <property type="match status" value="3"/>
</dbReference>
<evidence type="ECO:0000256" key="18">
    <source>
        <dbReference type="SAM" id="MobiDB-lite"/>
    </source>
</evidence>
<evidence type="ECO:0000256" key="16">
    <source>
        <dbReference type="PROSITE-ProRule" id="PRU00221"/>
    </source>
</evidence>
<evidence type="ECO:0000256" key="13">
    <source>
        <dbReference type="ARBA" id="ARBA00023242"/>
    </source>
</evidence>
<dbReference type="FunFam" id="3.30.200.20:FF:000009">
    <property type="entry name" value="Glycogen synthase kinase-3 beta"/>
    <property type="match status" value="1"/>
</dbReference>
<dbReference type="Pfam" id="PF09088">
    <property type="entry name" value="MIF4G_like"/>
    <property type="match status" value="1"/>
</dbReference>
<evidence type="ECO:0000313" key="20">
    <source>
        <dbReference type="EMBL" id="UQC82491.1"/>
    </source>
</evidence>
<name>A0A9Q8WGL0_9PEZI</name>
<organism evidence="20 21">
    <name type="scientific">Colletotrichum lupini</name>
    <dbReference type="NCBI Taxonomy" id="145971"/>
    <lineage>
        <taxon>Eukaryota</taxon>
        <taxon>Fungi</taxon>
        <taxon>Dikarya</taxon>
        <taxon>Ascomycota</taxon>
        <taxon>Pezizomycotina</taxon>
        <taxon>Sordariomycetes</taxon>
        <taxon>Hypocreomycetidae</taxon>
        <taxon>Glomerellales</taxon>
        <taxon>Glomerellaceae</taxon>
        <taxon>Colletotrichum</taxon>
        <taxon>Colletotrichum acutatum species complex</taxon>
    </lineage>
</organism>
<feature type="region of interest" description="Disordered" evidence="18">
    <location>
        <begin position="1190"/>
        <end position="1226"/>
    </location>
</feature>
<dbReference type="HAMAP" id="MF_03029">
    <property type="entry name" value="WDR12"/>
    <property type="match status" value="1"/>
</dbReference>
<dbReference type="GO" id="GO:0043021">
    <property type="term" value="F:ribonucleoprotein complex binding"/>
    <property type="evidence" value="ECO:0007669"/>
    <property type="project" value="UniProtKB-UniRule"/>
</dbReference>
<dbReference type="Gene3D" id="1.25.40.180">
    <property type="match status" value="3"/>
</dbReference>
<dbReference type="InterPro" id="IPR036322">
    <property type="entry name" value="WD40_repeat_dom_sf"/>
</dbReference>
<protein>
    <recommendedName>
        <fullName evidence="15">Ribosome biogenesis protein YTM1</fullName>
    </recommendedName>
</protein>
<feature type="region of interest" description="Disordered" evidence="18">
    <location>
        <begin position="395"/>
        <end position="420"/>
    </location>
</feature>
<dbReference type="PROSITE" id="PS50011">
    <property type="entry name" value="PROTEIN_KINASE_DOM"/>
    <property type="match status" value="1"/>
</dbReference>
<dbReference type="CDD" id="cd00200">
    <property type="entry name" value="WD40"/>
    <property type="match status" value="1"/>
</dbReference>
<dbReference type="EMBL" id="CP019476">
    <property type="protein sequence ID" value="UQC82491.1"/>
    <property type="molecule type" value="Genomic_DNA"/>
</dbReference>
<dbReference type="InterPro" id="IPR000719">
    <property type="entry name" value="Prot_kinase_dom"/>
</dbReference>
<feature type="binding site" evidence="17">
    <location>
        <position position="617"/>
    </location>
    <ligand>
        <name>ATP</name>
        <dbReference type="ChEBI" id="CHEBI:30616"/>
    </ligand>
</feature>
<dbReference type="Pfam" id="PF08154">
    <property type="entry name" value="NLE"/>
    <property type="match status" value="1"/>
</dbReference>
<dbReference type="GO" id="GO:0005730">
    <property type="term" value="C:nucleolus"/>
    <property type="evidence" value="ECO:0007669"/>
    <property type="project" value="UniProtKB-SubCell"/>
</dbReference>
<dbReference type="FunFam" id="1.10.510.10:FF:000082">
    <property type="entry name" value="Shaggy-related protein kinase kappa"/>
    <property type="match status" value="1"/>
</dbReference>
<dbReference type="InterPro" id="IPR015943">
    <property type="entry name" value="WD40/YVTN_repeat-like_dom_sf"/>
</dbReference>
<keyword evidence="8" id="KW-0677">Repeat</keyword>
<evidence type="ECO:0000256" key="15">
    <source>
        <dbReference type="HAMAP-Rule" id="MF_03029"/>
    </source>
</evidence>
<dbReference type="GO" id="GO:0005737">
    <property type="term" value="C:cytoplasm"/>
    <property type="evidence" value="ECO:0007669"/>
    <property type="project" value="TreeGrafter"/>
</dbReference>
<evidence type="ECO:0000256" key="1">
    <source>
        <dbReference type="ARBA" id="ARBA00005527"/>
    </source>
</evidence>
<feature type="compositionally biased region" description="Basic residues" evidence="18">
    <location>
        <begin position="157"/>
        <end position="172"/>
    </location>
</feature>
<keyword evidence="4" id="KW-0309">Germination</keyword>
<dbReference type="GO" id="GO:0005524">
    <property type="term" value="F:ATP binding"/>
    <property type="evidence" value="ECO:0007669"/>
    <property type="project" value="UniProtKB-UniRule"/>
</dbReference>
<dbReference type="PROSITE" id="PS50082">
    <property type="entry name" value="WD_REPEATS_2"/>
    <property type="match status" value="2"/>
</dbReference>
<dbReference type="GO" id="GO:0005654">
    <property type="term" value="C:nucleoplasm"/>
    <property type="evidence" value="ECO:0007669"/>
    <property type="project" value="UniProtKB-SubCell"/>
</dbReference>
<comment type="similarity">
    <text evidence="15">Belongs to the WD repeat WDR12/YTM1 family.</text>
</comment>
<evidence type="ECO:0000256" key="2">
    <source>
        <dbReference type="ARBA" id="ARBA00022517"/>
    </source>
</evidence>
<dbReference type="PANTHER" id="PTHR24057:SF0">
    <property type="entry name" value="PROTEIN KINASE SHAGGY-RELATED"/>
    <property type="match status" value="1"/>
</dbReference>
<comment type="function">
    <text evidence="15">Component of the NOP7 complex, which is required for maturation of the 25S and 5.8S ribosomal RNAs and formation of the 60S ribosome.</text>
</comment>
<keyword evidence="11 17" id="KW-0067">ATP-binding</keyword>
<dbReference type="InterPro" id="IPR008271">
    <property type="entry name" value="Ser/Thr_kinase_AS"/>
</dbReference>
<dbReference type="InterPro" id="IPR039192">
    <property type="entry name" value="STKc_GSK3"/>
</dbReference>
<keyword evidence="2 15" id="KW-0690">Ribosome biogenesis</keyword>
<keyword evidence="21" id="KW-1185">Reference proteome</keyword>
<feature type="region of interest" description="Disordered" evidence="18">
    <location>
        <begin position="157"/>
        <end position="185"/>
    </location>
</feature>
<feature type="domain" description="Protein kinase" evidence="19">
    <location>
        <begin position="588"/>
        <end position="871"/>
    </location>
</feature>
<dbReference type="InterPro" id="IPR028599">
    <property type="entry name" value="WDR12/Ytm1"/>
</dbReference>
<dbReference type="Gene3D" id="2.130.10.10">
    <property type="entry name" value="YVTN repeat-like/Quinoprotein amine dehydrogenase"/>
    <property type="match status" value="1"/>
</dbReference>
<dbReference type="InterPro" id="IPR015172">
    <property type="entry name" value="MIF4G-like_typ-1"/>
</dbReference>
<dbReference type="InterPro" id="IPR011009">
    <property type="entry name" value="Kinase-like_dom_sf"/>
</dbReference>
<comment type="function">
    <text evidence="14">Protein kinase that acts downstream of the MPS1 MAPK cascade as a highly conservative signal modulator that dictates growth, conidiation and pathogenicity. Phosphorylates HAT1 at 'Ser-8' to block its translocation from the nucleus to the cytoplasm where HAT1 positively regulates appressorium development and pathogenicity.</text>
</comment>
<dbReference type="GO" id="GO:0007165">
    <property type="term" value="P:signal transduction"/>
    <property type="evidence" value="ECO:0007669"/>
    <property type="project" value="TreeGrafter"/>
</dbReference>
<dbReference type="Gene3D" id="3.30.200.20">
    <property type="entry name" value="Phosphorylase Kinase, domain 1"/>
    <property type="match status" value="1"/>
</dbReference>
<dbReference type="Pfam" id="PF00400">
    <property type="entry name" value="WD40"/>
    <property type="match status" value="2"/>
</dbReference>
<evidence type="ECO:0000256" key="12">
    <source>
        <dbReference type="ARBA" id="ARBA00023016"/>
    </source>
</evidence>
<keyword evidence="5 15" id="KW-0698">rRNA processing</keyword>
<keyword evidence="7" id="KW-0808">Transferase</keyword>
<keyword evidence="9 17" id="KW-0547">Nucleotide-binding</keyword>
<evidence type="ECO:0000256" key="14">
    <source>
        <dbReference type="ARBA" id="ARBA00055136"/>
    </source>
</evidence>
<dbReference type="InterPro" id="IPR017441">
    <property type="entry name" value="Protein_kinase_ATP_BS"/>
</dbReference>
<dbReference type="Pfam" id="PF00069">
    <property type="entry name" value="Pkinase"/>
    <property type="match status" value="1"/>
</dbReference>
<evidence type="ECO:0000256" key="4">
    <source>
        <dbReference type="ARBA" id="ARBA00022544"/>
    </source>
</evidence>
<dbReference type="FunFam" id="1.25.40.180:FF:000045">
    <property type="entry name" value="snRNA cap binding complex subunit (Gcr3), putative"/>
    <property type="match status" value="1"/>
</dbReference>
<feature type="compositionally biased region" description="Basic and acidic residues" evidence="18">
    <location>
        <begin position="1210"/>
        <end position="1226"/>
    </location>
</feature>
<gene>
    <name evidence="15" type="primary">YTM1</name>
    <name evidence="20" type="ORF">CLUP02_07979</name>
</gene>
<keyword evidence="3" id="KW-0723">Serine/threonine-protein kinase</keyword>
<dbReference type="InterPro" id="IPR050591">
    <property type="entry name" value="GSK-3"/>
</dbReference>
<sequence>MYILQHPKAQLRALVCPAVWSARPQAQKAKDHRARPRRTIHPGLRAAGCCPSFEVPPYLSPAVPGVPGVPSLVPHGYLTLPYLAYFNPRLHHRPLLPTNQPTSRFSKRRDNILLLPPLGYLNAKLPSISHQPLHPSVLETTSVPNLTILLRRPKKHCLPSAHPHRNRTRTRRPPPTPANQSSPRQSSPLLHFFLFQRTLPVAAGRNYSESTTRGERFILPSFLSSYNPAFVDNFQSFLLDPPALPLSDVLCRHHHIPPSQSTSSFFTTRFHNAGPQPAESFPVSRPVISSSPTRERSGLCSCTYLAFSPLPERKITSLRTACIAQRIYTQHCPPPLILSVLSVFHVLNLSCPGLLCPPLPPLAATSPLPILPLLLLLALPPFALHRRHHSYSPALPFPPSPCQNTSPPRTPRPSVRHPRSSLLVAQHAPYPAPSSTYQSPPTCSNLTLPDGLLINQIISPPEIAQPGETEPIPDANPLPAPLSITTCLATTPASISLALEASDWFVGSLLHSRAITLARIPRQRSIVLVLRCPSRPAFESRIRLCRADNTFRAMAQNRPAAFNTLRMGEVIREKVQDGITGETRDLQYTQCKIVGNGSFGVVFQTKLSPSGEDAAIKRVLQDKRFKNRELQIMRIVRHPNIVQLKAFYYSNGERKDEVYLNLVQEFVPETVYRASRFFNKMKTTMPILEVKLYIYQLFRALAYIHSQGICHRDIKPQNLLLDPTSGILKLCDFGSAKILVENEPNVSYICSRYYRAPELIFGATNYTTKIDVWSTGCVMAELMLGQPLFPGESGIDQLVEIIKVLGTPTREQIRTMNPNYMEHKFPQIKPHPFAKVFRKADANAIDLIARLLEYTPTERQAAVEAMVHPFFDELRDPSTRLPDSRHQSGEIRDLPPLFDFTRHELSIAPNLNHQLVPAHIKPELSALVDRSRLISAASLSFDQRTPRWSSCMKCRGIGLDRTMDQMTMRCYTCDDDLKLDCIECSKRKGLLARICEVSCASSSVSPSTTEAVLLRIAKEAILDYITIQDSEWLSISSPFFVFSSLSMVWQDFLNYQNSGRKEEALESGCPLLLVGRHIGKGCYYEFGSEWPSRTTVRQSTLFFILGSWLKLEAKRPFSEVGCTERPKRNVCRGSSRLSSVTFRWILPRGYVQLKDLVPGLPIGLLTHTITISNLAQSSNTQLVDMGDYERRRYHGGGGGGGGYNNRKRRYRDDDDNDHRQSRRRIDTAPLPVRVRRQLLSLAESPLRRWHEEVQGIAHVVAENAEDAELRESFVSLVLQLSLEQPLKTPFVAGVVLLVNTLKPEIVDEVLTKLSVATQEKIQAGEWRDVKLYLKLLACLQSSLDGEGIFPVLEELFGRAVDLQTASSDDTIGTELVKIILLTIPYIMSATPDQWLQKAADLMDKTEIIASEPHALQVLIDPYLAEKQDQPTGSMSFIGMLQKQLQHEAANGWELSCLPRPWKLPLEEIEAQEKLDNATKHTLPTITVPEKIVAGSRPLFPEVYYSVYSTQDVESVPPVTDIAASLVRDGLVDTINILDFNRNVTARYLIDLDCYFSDSTFVKRATPFDRLRDVETGRSTWKPEDVAVDAVFSQLFQLPLPEHKLVYYHSVLTEACKIAPAAIAPSLGRAIRHMYRNSSRIDLELSQRFVDWFSHHLSNFGFTWKWTEWVDDVYLPDLHPQKAFIIGALDKEIRLSFAQRIKGTLPEPYQSLIGPEKEKDVPDFKFSDESTPFSAEGREIAALLRRKAPDEEFQPIIERIHSLAIERSLDPLVTSTDVFVTAVCWVGSKSLSHVLACIERTKDRLLDVGAASEAAKSQIITAVMSYWAAQPGVAISIVEKLLNYSILLPISVIEWALSGGSHVQGQSSGDSLAQPHVFELVFGTVSKVTGRVRQLLTKEAEADEDLKERDTKAMRDLFKAMEDALVSWASGSKDEMMEEMDGAGQRDALLRRWGERWLRVFRRRSAIEEAFILEASKEQVALDNARAFSMYDYLKMVHGLAMDQAKALAINVIGPTCYVLKPLCGSQRMRGIVQPAGPSEKKKLEMPRLSTTELQHTGNQSKPLSLPSDYYFITGYKATKLSGIYEYQTLFAMESSVAQVKVNFTTTHEDLQLDESKRQLIVPADIKRYGLSRILNSESMLNTSSPVPLDFLVNGTYLRTTIEEYLKENGLSFETTLTLQYVRSLLPPVYEASFEHDDWVAAVDVLSATSAAGRWSGDALAHGQDRILSAGYDGLVRIWDGSGQCLATSPSARAGGHAKLLTDAKFLSSTQIASVGLDQKVVVWKYAESADRFSGELKPTLELHGHKKMINSLAVHGASKKMLTASADGRVGLWLASKKGSPDVDADDIPATHASSVKRAKLSNSSVTVPQKGALAMIQAHAADASVTGAAFHPTDATVAYSVSADHTLRTLDLTTASVVSTLTTLHPLLCLAPMPRNSSLVAAGSSARHVTLLDPRASASATSVLTLRGHANMVSALAPSPDNDYSLASASHDGTVKIWDLRSVRPATKDEGGGSVSEAVYSIGREWLKGKKAPAGGEGVKVFGLAWDQTWGLVSGGEDKKVQINRGRDLVASS</sequence>
<dbReference type="GO" id="GO:0000466">
    <property type="term" value="P:maturation of 5.8S rRNA from tricistronic rRNA transcript (SSU-rRNA, 5.8S rRNA, LSU-rRNA)"/>
    <property type="evidence" value="ECO:0007669"/>
    <property type="project" value="UniProtKB-UniRule"/>
</dbReference>
<comment type="subcellular location">
    <subcellularLocation>
        <location evidence="15">Nucleus</location>
        <location evidence="15">Nucleolus</location>
    </subcellularLocation>
    <subcellularLocation>
        <location evidence="15">Nucleus</location>
        <location evidence="15">Nucleoplasm</location>
    </subcellularLocation>
</comment>
<dbReference type="InterPro" id="IPR012972">
    <property type="entry name" value="NLE"/>
</dbReference>
<keyword evidence="12" id="KW-0346">Stress response</keyword>
<dbReference type="InterPro" id="IPR019775">
    <property type="entry name" value="WD40_repeat_CS"/>
</dbReference>
<evidence type="ECO:0000256" key="3">
    <source>
        <dbReference type="ARBA" id="ARBA00022527"/>
    </source>
</evidence>
<dbReference type="Pfam" id="PF09090">
    <property type="entry name" value="MIF4G_like_2"/>
    <property type="match status" value="1"/>
</dbReference>
<dbReference type="InterPro" id="IPR016024">
    <property type="entry name" value="ARM-type_fold"/>
</dbReference>
<dbReference type="PROSITE" id="PS00107">
    <property type="entry name" value="PROTEIN_KINASE_ATP"/>
    <property type="match status" value="1"/>
</dbReference>
<evidence type="ECO:0000256" key="10">
    <source>
        <dbReference type="ARBA" id="ARBA00022777"/>
    </source>
</evidence>
<dbReference type="InterPro" id="IPR001680">
    <property type="entry name" value="WD40_rpt"/>
</dbReference>
<evidence type="ECO:0000256" key="9">
    <source>
        <dbReference type="ARBA" id="ARBA00022741"/>
    </source>
</evidence>
<dbReference type="GO" id="GO:0004674">
    <property type="term" value="F:protein serine/threonine kinase activity"/>
    <property type="evidence" value="ECO:0007669"/>
    <property type="project" value="UniProtKB-KW"/>
</dbReference>
<reference evidence="20" key="1">
    <citation type="journal article" date="2021" name="Mol. Plant Microbe Interact.">
        <title>Complete Genome Sequence of the Plant-Pathogenic Fungus Colletotrichum lupini.</title>
        <authorList>
            <person name="Baroncelli R."/>
            <person name="Pensec F."/>
            <person name="Da Lio D."/>
            <person name="Boufleur T."/>
            <person name="Vicente I."/>
            <person name="Sarrocco S."/>
            <person name="Picot A."/>
            <person name="Baraldi E."/>
            <person name="Sukno S."/>
            <person name="Thon M."/>
            <person name="Le Floch G."/>
        </authorList>
    </citation>
    <scope>NUCLEOTIDE SEQUENCE</scope>
    <source>
        <strain evidence="20">IMI 504893</strain>
    </source>
</reference>
<dbReference type="GO" id="GO:0030154">
    <property type="term" value="P:cell differentiation"/>
    <property type="evidence" value="ECO:0007669"/>
    <property type="project" value="TreeGrafter"/>
</dbReference>
<dbReference type="SMART" id="SM00220">
    <property type="entry name" value="S_TKc"/>
    <property type="match status" value="1"/>
</dbReference>
<evidence type="ECO:0000256" key="7">
    <source>
        <dbReference type="ARBA" id="ARBA00022679"/>
    </source>
</evidence>
<dbReference type="CDD" id="cd14137">
    <property type="entry name" value="STKc_GSK3"/>
    <property type="match status" value="1"/>
</dbReference>
<dbReference type="FunFam" id="1.25.40.180:FF:000035">
    <property type="entry name" value="snRNA cap binding complex subunit (Gcr3)"/>
    <property type="match status" value="1"/>
</dbReference>
<dbReference type="PROSITE" id="PS00678">
    <property type="entry name" value="WD_REPEATS_1"/>
    <property type="match status" value="1"/>
</dbReference>
<accession>A0A9Q8WGL0</accession>
<dbReference type="Proteomes" id="UP000830671">
    <property type="component" value="Chromosome 4"/>
</dbReference>
<dbReference type="SMART" id="SM00320">
    <property type="entry name" value="WD40"/>
    <property type="match status" value="7"/>
</dbReference>
<dbReference type="Gene3D" id="1.10.510.10">
    <property type="entry name" value="Transferase(Phosphotransferase) domain 1"/>
    <property type="match status" value="1"/>
</dbReference>
<proteinExistence type="inferred from homology"/>
<dbReference type="GO" id="GO:0030687">
    <property type="term" value="C:preribosome, large subunit precursor"/>
    <property type="evidence" value="ECO:0007669"/>
    <property type="project" value="UniProtKB-UniRule"/>
</dbReference>
<dbReference type="SUPFAM" id="SSF50978">
    <property type="entry name" value="WD40 repeat-like"/>
    <property type="match status" value="1"/>
</dbReference>
<keyword evidence="13 15" id="KW-0539">Nucleus</keyword>
<evidence type="ECO:0000259" key="19">
    <source>
        <dbReference type="PROSITE" id="PS50011"/>
    </source>
</evidence>
<evidence type="ECO:0000256" key="17">
    <source>
        <dbReference type="PROSITE-ProRule" id="PRU10141"/>
    </source>
</evidence>
<evidence type="ECO:0000256" key="8">
    <source>
        <dbReference type="ARBA" id="ARBA00022737"/>
    </source>
</evidence>
<comment type="subunit">
    <text evidence="15">Component of the NOP7 complex, composed of ERB1, NOP7 and YTM1. Within the NOP7 complex ERB1 appears to interact directly with NOP7 and YTM1. The NOP7 complex also associates with the 66S pre-ribosome.</text>
</comment>
<dbReference type="InterPro" id="IPR015174">
    <property type="entry name" value="MIF4G-like_typ-2"/>
</dbReference>
<dbReference type="GO" id="GO:0004712">
    <property type="term" value="F:protein serine/threonine/tyrosine kinase activity"/>
    <property type="evidence" value="ECO:0007669"/>
    <property type="project" value="TreeGrafter"/>
</dbReference>
<evidence type="ECO:0000256" key="5">
    <source>
        <dbReference type="ARBA" id="ARBA00022552"/>
    </source>
</evidence>
<keyword evidence="10" id="KW-0418">Kinase</keyword>
<keyword evidence="6 16" id="KW-0853">WD repeat</keyword>
<dbReference type="SUPFAM" id="SSF56112">
    <property type="entry name" value="Protein kinase-like (PK-like)"/>
    <property type="match status" value="1"/>
</dbReference>
<dbReference type="FunFam" id="1.25.40.180:FF:000079">
    <property type="entry name" value="Related to cap binding protein 80 (Cbp80)"/>
    <property type="match status" value="1"/>
</dbReference>
<dbReference type="PROSITE" id="PS00108">
    <property type="entry name" value="PROTEIN_KINASE_ST"/>
    <property type="match status" value="1"/>
</dbReference>
<evidence type="ECO:0000256" key="11">
    <source>
        <dbReference type="ARBA" id="ARBA00022840"/>
    </source>
</evidence>
<dbReference type="GO" id="GO:0000463">
    <property type="term" value="P:maturation of LSU-rRNA from tricistronic rRNA transcript (SSU-rRNA, 5.8S rRNA, LSU-rRNA)"/>
    <property type="evidence" value="ECO:0007669"/>
    <property type="project" value="UniProtKB-UniRule"/>
</dbReference>
<dbReference type="PROSITE" id="PS50294">
    <property type="entry name" value="WD_REPEATS_REGION"/>
    <property type="match status" value="2"/>
</dbReference>